<gene>
    <name evidence="1" type="ORF">B9Q03_05820</name>
</gene>
<name>A0A2R6AX15_9ARCH</name>
<protein>
    <submittedName>
        <fullName evidence="1">Uncharacterized protein</fullName>
    </submittedName>
</protein>
<evidence type="ECO:0000313" key="1">
    <source>
        <dbReference type="EMBL" id="PSN90853.1"/>
    </source>
</evidence>
<dbReference type="EMBL" id="NEXE01000044">
    <property type="protein sequence ID" value="PSN90853.1"/>
    <property type="molecule type" value="Genomic_DNA"/>
</dbReference>
<comment type="caution">
    <text evidence="1">The sequence shown here is derived from an EMBL/GenBank/DDBJ whole genome shotgun (WGS) entry which is preliminary data.</text>
</comment>
<proteinExistence type="predicted"/>
<evidence type="ECO:0000313" key="2">
    <source>
        <dbReference type="Proteomes" id="UP000240322"/>
    </source>
</evidence>
<dbReference type="Proteomes" id="UP000240322">
    <property type="component" value="Unassembled WGS sequence"/>
</dbReference>
<accession>A0A2R6AX15</accession>
<reference evidence="1 2" key="1">
    <citation type="submission" date="2017-04" db="EMBL/GenBank/DDBJ databases">
        <title>Novel microbial lineages endemic to geothermal iron-oxide mats fill important gaps in the evolutionary history of Archaea.</title>
        <authorList>
            <person name="Jay Z.J."/>
            <person name="Beam J.P."/>
            <person name="Dlakic M."/>
            <person name="Rusch D.B."/>
            <person name="Kozubal M.A."/>
            <person name="Inskeep W.P."/>
        </authorList>
    </citation>
    <scope>NUCLEOTIDE SEQUENCE [LARGE SCALE GENOMIC DNA]</scope>
    <source>
        <strain evidence="1">OSP_D</strain>
    </source>
</reference>
<sequence>MSKLVLLGLVLAVTVGLGVASWPTITAQTSLGITSVGGANSGGKTLTSGVSFTLTSLAGGYRVVGGEVNGSASGALTLLVTGVFHNGYTLSITGGSLVVGGQTYSVTSGEAQLGVHGRYLSGQCTLTTAGSQAEYTVLLAAKRVAGINGTPYYTVHLDLVVGQTEYLVTLLAQAQQ</sequence>
<dbReference type="AlphaFoldDB" id="A0A2R6AX15"/>
<organism evidence="1 2">
    <name type="scientific">Candidatus Marsarchaeota G2 archaeon OSP_D</name>
    <dbReference type="NCBI Taxonomy" id="1978157"/>
    <lineage>
        <taxon>Archaea</taxon>
        <taxon>Candidatus Marsarchaeota</taxon>
        <taxon>Candidatus Marsarchaeota group 2</taxon>
    </lineage>
</organism>